<keyword evidence="2" id="KW-1185">Reference proteome</keyword>
<protein>
    <submittedName>
        <fullName evidence="1">Uncharacterized protein</fullName>
    </submittedName>
</protein>
<accession>A0A498QLV9</accession>
<dbReference type="Proteomes" id="UP000268285">
    <property type="component" value="Unassembled WGS sequence"/>
</dbReference>
<evidence type="ECO:0000313" key="2">
    <source>
        <dbReference type="Proteomes" id="UP000268285"/>
    </source>
</evidence>
<gene>
    <name evidence="1" type="ORF">LAUMK142_01981</name>
</gene>
<name>A0A498QLV9_9MYCO</name>
<dbReference type="EMBL" id="UPHU01000001">
    <property type="protein sequence ID" value="VBA49470.1"/>
    <property type="molecule type" value="Genomic_DNA"/>
</dbReference>
<sequence>MAAAVTVNDVLDGHVVLDLDCMDRICLNGYVPNLQVGGQVVSFMTAHLGYPIPSPAIIEKMGTTFRRAVEGFAADNTIPVVRFGKDDRKIEVMRPYLVGQAGTGRSGVVAVGIGQEFQNVFASAKHIGNNGVPWFSFYKADRRVTCFYFYVWDIDFGPAFIKICTSFPYPIKVWLNGHEYAKRQAANAGIGFDELSNGFAACADPAALQAICDRLGPGAIEVFFERWMSQLPLPLTDADRAAGYWWELSMRQVEVSRTLVFNAPRHARSFFEALVADNLDIGRPDTVELIFYGPRRGGRPPKLDCVPKTKVVTRGTEVTVNAFYKSSRIKQYLKGGRALRIETVINSPDDLRCQRRLVHLDELQARARAINRRLLDTERVGQGCVLASPAFERIARPTLTEDGAKTPALRFGDLRVQALAGALCTTMLAVTGITNKSLRALMTGLLDGTAYTTNQASYDLTRLRVNGLITRIPGRNLYRLTGDGLRFAIFYTKLHNRLLAPLMAADQPPAPPPLRNALRTIDTHITQRTDAARLLPKAA</sequence>
<evidence type="ECO:0000313" key="1">
    <source>
        <dbReference type="EMBL" id="VBA49470.1"/>
    </source>
</evidence>
<dbReference type="AlphaFoldDB" id="A0A498QLV9"/>
<reference evidence="1 2" key="1">
    <citation type="submission" date="2018-09" db="EMBL/GenBank/DDBJ databases">
        <authorList>
            <person name="Tagini F."/>
        </authorList>
    </citation>
    <scope>NUCLEOTIDE SEQUENCE [LARGE SCALE GENOMIC DNA]</scope>
    <source>
        <strain evidence="1 2">MK142</strain>
    </source>
</reference>
<proteinExistence type="predicted"/>
<organism evidence="1 2">
    <name type="scientific">Mycobacterium pseudokansasii</name>
    <dbReference type="NCBI Taxonomy" id="2341080"/>
    <lineage>
        <taxon>Bacteria</taxon>
        <taxon>Bacillati</taxon>
        <taxon>Actinomycetota</taxon>
        <taxon>Actinomycetes</taxon>
        <taxon>Mycobacteriales</taxon>
        <taxon>Mycobacteriaceae</taxon>
        <taxon>Mycobacterium</taxon>
    </lineage>
</organism>
<dbReference type="OrthoDB" id="5415775at2"/>
<dbReference type="RefSeq" id="WP_122502111.1">
    <property type="nucleotide sequence ID" value="NZ_UPHU01000001.1"/>
</dbReference>